<dbReference type="PROSITE" id="PS51257">
    <property type="entry name" value="PROKAR_LIPOPROTEIN"/>
    <property type="match status" value="1"/>
</dbReference>
<dbReference type="EMBL" id="CP089982">
    <property type="protein sequence ID" value="WXA95943.1"/>
    <property type="molecule type" value="Genomic_DNA"/>
</dbReference>
<reference evidence="2 3" key="1">
    <citation type="submission" date="2021-12" db="EMBL/GenBank/DDBJ databases">
        <title>Discovery of the Pendulisporaceae a myxobacterial family with distinct sporulation behavior and unique specialized metabolism.</title>
        <authorList>
            <person name="Garcia R."/>
            <person name="Popoff A."/>
            <person name="Bader C.D."/>
            <person name="Loehr J."/>
            <person name="Walesch S."/>
            <person name="Walt C."/>
            <person name="Boldt J."/>
            <person name="Bunk B."/>
            <person name="Haeckl F.J.F.P.J."/>
            <person name="Gunesch A.P."/>
            <person name="Birkelbach J."/>
            <person name="Nuebel U."/>
            <person name="Pietschmann T."/>
            <person name="Bach T."/>
            <person name="Mueller R."/>
        </authorList>
    </citation>
    <scope>NUCLEOTIDE SEQUENCE [LARGE SCALE GENOMIC DNA]</scope>
    <source>
        <strain evidence="2 3">MSr12523</strain>
    </source>
</reference>
<dbReference type="InterPro" id="IPR002052">
    <property type="entry name" value="DNA_methylase_N6_adenine_CS"/>
</dbReference>
<evidence type="ECO:0008006" key="4">
    <source>
        <dbReference type="Google" id="ProtNLM"/>
    </source>
</evidence>
<name>A0ABZ2KBA4_9BACT</name>
<feature type="compositionally biased region" description="Pro residues" evidence="1">
    <location>
        <begin position="104"/>
        <end position="123"/>
    </location>
</feature>
<dbReference type="Proteomes" id="UP001379533">
    <property type="component" value="Chromosome"/>
</dbReference>
<keyword evidence="3" id="KW-1185">Reference proteome</keyword>
<gene>
    <name evidence="2" type="ORF">LZC95_03710</name>
</gene>
<dbReference type="RefSeq" id="WP_394846554.1">
    <property type="nucleotide sequence ID" value="NZ_CP089982.1"/>
</dbReference>
<proteinExistence type="predicted"/>
<evidence type="ECO:0000313" key="3">
    <source>
        <dbReference type="Proteomes" id="UP001379533"/>
    </source>
</evidence>
<evidence type="ECO:0000313" key="2">
    <source>
        <dbReference type="EMBL" id="WXA95943.1"/>
    </source>
</evidence>
<sequence length="123" mass="13163">MNRVAFLSLGVLLLTGGCYRTTIRSGHPTQAQAAQGYEERMHSAIVGDVVVIDPPYPLQYACPTQGRWATIETKISARDWFIGLLGGGVYQAQSVTVHCTKENSPPPPPAPTPPPPEAPPVSL</sequence>
<protein>
    <recommendedName>
        <fullName evidence="4">Lipoprotein</fullName>
    </recommendedName>
</protein>
<evidence type="ECO:0000256" key="1">
    <source>
        <dbReference type="SAM" id="MobiDB-lite"/>
    </source>
</evidence>
<feature type="region of interest" description="Disordered" evidence="1">
    <location>
        <begin position="99"/>
        <end position="123"/>
    </location>
</feature>
<organism evidence="2 3">
    <name type="scientific">Pendulispora brunnea</name>
    <dbReference type="NCBI Taxonomy" id="2905690"/>
    <lineage>
        <taxon>Bacteria</taxon>
        <taxon>Pseudomonadati</taxon>
        <taxon>Myxococcota</taxon>
        <taxon>Myxococcia</taxon>
        <taxon>Myxococcales</taxon>
        <taxon>Sorangiineae</taxon>
        <taxon>Pendulisporaceae</taxon>
        <taxon>Pendulispora</taxon>
    </lineage>
</organism>
<dbReference type="PROSITE" id="PS00092">
    <property type="entry name" value="N6_MTASE"/>
    <property type="match status" value="1"/>
</dbReference>
<accession>A0ABZ2KBA4</accession>